<proteinExistence type="predicted"/>
<reference evidence="1" key="1">
    <citation type="submission" date="2020-12" db="EMBL/GenBank/DDBJ databases">
        <authorList>
            <person name="Mcmullen J.G."/>
        </authorList>
    </citation>
    <scope>NUCLEOTIDE SEQUENCE</scope>
    <source>
        <strain evidence="1">Dm-2019-70</strain>
    </source>
</reference>
<organism evidence="1 2">
    <name type="scientific">Levilactobacillus brevis</name>
    <name type="common">Lactobacillus brevis</name>
    <dbReference type="NCBI Taxonomy" id="1580"/>
    <lineage>
        <taxon>Bacteria</taxon>
        <taxon>Bacillati</taxon>
        <taxon>Bacillota</taxon>
        <taxon>Bacilli</taxon>
        <taxon>Lactobacillales</taxon>
        <taxon>Lactobacillaceae</taxon>
        <taxon>Levilactobacillus</taxon>
    </lineage>
</organism>
<accession>A0AA41ERD6</accession>
<sequence length="57" mass="6450">MKVKDDDTFALAVVQSSSDKMSVEEKLDLYLKARTLAKKHNREEPTPTATAKTFHLD</sequence>
<evidence type="ECO:0000313" key="1">
    <source>
        <dbReference type="EMBL" id="MBS1011485.1"/>
    </source>
</evidence>
<dbReference type="Proteomes" id="UP000676478">
    <property type="component" value="Unassembled WGS sequence"/>
</dbReference>
<comment type="caution">
    <text evidence="1">The sequence shown here is derived from an EMBL/GenBank/DDBJ whole genome shotgun (WGS) entry which is preliminary data.</text>
</comment>
<dbReference type="AlphaFoldDB" id="A0AA41ERD6"/>
<gene>
    <name evidence="1" type="ORF">JK167_11695</name>
</gene>
<dbReference type="EMBL" id="JAERKF010000017">
    <property type="protein sequence ID" value="MBS1011485.1"/>
    <property type="molecule type" value="Genomic_DNA"/>
</dbReference>
<dbReference type="RefSeq" id="WP_211756746.1">
    <property type="nucleotide sequence ID" value="NZ_JAERKF010000017.1"/>
</dbReference>
<protein>
    <submittedName>
        <fullName evidence="1">Uncharacterized protein</fullName>
    </submittedName>
</protein>
<reference evidence="1" key="2">
    <citation type="submission" date="2022-09" db="EMBL/GenBank/DDBJ databases">
        <title>Genome-inferred correspondence between phylogeny and metabolic traits in the wild Drosophila gut microbiome.</title>
        <authorList>
            <person name="Bueno E."/>
            <person name="Blow F."/>
            <person name="Douglas A.E."/>
        </authorList>
    </citation>
    <scope>NUCLEOTIDE SEQUENCE</scope>
    <source>
        <strain evidence="1">Dm-2019-70</strain>
    </source>
</reference>
<evidence type="ECO:0000313" key="2">
    <source>
        <dbReference type="Proteomes" id="UP000676478"/>
    </source>
</evidence>
<name>A0AA41ERD6_LEVBR</name>